<name>A0A0V8RUY7_PYROC</name>
<dbReference type="InterPro" id="IPR003439">
    <property type="entry name" value="ABC_transporter-like_ATP-bd"/>
</dbReference>
<dbReference type="GO" id="GO:0005886">
    <property type="term" value="C:plasma membrane"/>
    <property type="evidence" value="ECO:0007669"/>
    <property type="project" value="TreeGrafter"/>
</dbReference>
<dbReference type="Pfam" id="PF00005">
    <property type="entry name" value="ABC_tran"/>
    <property type="match status" value="1"/>
</dbReference>
<dbReference type="SUPFAM" id="SSF52540">
    <property type="entry name" value="P-loop containing nucleoside triphosphate hydrolases"/>
    <property type="match status" value="1"/>
</dbReference>
<evidence type="ECO:0000259" key="4">
    <source>
        <dbReference type="PROSITE" id="PS50893"/>
    </source>
</evidence>
<dbReference type="PANTHER" id="PTHR24220:SF86">
    <property type="entry name" value="ABC TRANSPORTER ABCH.1"/>
    <property type="match status" value="1"/>
</dbReference>
<evidence type="ECO:0000256" key="2">
    <source>
        <dbReference type="ARBA" id="ARBA00022741"/>
    </source>
</evidence>
<dbReference type="RefSeq" id="WP_058370521.1">
    <property type="nucleotide sequence ID" value="NZ_LNTB01000001.1"/>
</dbReference>
<dbReference type="FunFam" id="3.40.50.300:FF:000032">
    <property type="entry name" value="Export ABC transporter ATP-binding protein"/>
    <property type="match status" value="1"/>
</dbReference>
<dbReference type="GO" id="GO:0098796">
    <property type="term" value="C:membrane protein complex"/>
    <property type="evidence" value="ECO:0007669"/>
    <property type="project" value="UniProtKB-ARBA"/>
</dbReference>
<gene>
    <name evidence="5" type="ORF">CF15_03310</name>
</gene>
<dbReference type="STRING" id="2309.CF15_03310"/>
<dbReference type="PROSITE" id="PS50893">
    <property type="entry name" value="ABC_TRANSPORTER_2"/>
    <property type="match status" value="1"/>
</dbReference>
<dbReference type="InterPro" id="IPR003593">
    <property type="entry name" value="AAA+_ATPase"/>
</dbReference>
<keyword evidence="2" id="KW-0547">Nucleotide-binding</keyword>
<dbReference type="CDD" id="cd03255">
    <property type="entry name" value="ABC_MJ0796_LolCDE_FtsE"/>
    <property type="match status" value="1"/>
</dbReference>
<keyword evidence="3 5" id="KW-0067">ATP-binding</keyword>
<accession>A0A0V8RUY7</accession>
<dbReference type="InterPro" id="IPR017911">
    <property type="entry name" value="MacB-like_ATP-bd"/>
</dbReference>
<proteinExistence type="predicted"/>
<evidence type="ECO:0000256" key="3">
    <source>
        <dbReference type="ARBA" id="ARBA00022840"/>
    </source>
</evidence>
<protein>
    <submittedName>
        <fullName evidence="5">ABC transporter ATP-binding protein</fullName>
    </submittedName>
</protein>
<feature type="domain" description="ABC transporter" evidence="4">
    <location>
        <begin position="7"/>
        <end position="240"/>
    </location>
</feature>
<dbReference type="PROSITE" id="PS00211">
    <property type="entry name" value="ABC_TRANSPORTER_1"/>
    <property type="match status" value="1"/>
</dbReference>
<dbReference type="Gene3D" id="3.40.50.300">
    <property type="entry name" value="P-loop containing nucleotide triphosphate hydrolases"/>
    <property type="match status" value="1"/>
</dbReference>
<evidence type="ECO:0000313" key="6">
    <source>
        <dbReference type="Proteomes" id="UP000053352"/>
    </source>
</evidence>
<dbReference type="GO" id="GO:0005524">
    <property type="term" value="F:ATP binding"/>
    <property type="evidence" value="ECO:0007669"/>
    <property type="project" value="UniProtKB-KW"/>
</dbReference>
<dbReference type="AlphaFoldDB" id="A0A0V8RUY7"/>
<comment type="caution">
    <text evidence="5">The sequence shown here is derived from an EMBL/GenBank/DDBJ whole genome shotgun (WGS) entry which is preliminary data.</text>
</comment>
<dbReference type="EMBL" id="LNTB01000001">
    <property type="protein sequence ID" value="KSW11843.1"/>
    <property type="molecule type" value="Genomic_DNA"/>
</dbReference>
<evidence type="ECO:0000256" key="1">
    <source>
        <dbReference type="ARBA" id="ARBA00022448"/>
    </source>
</evidence>
<organism evidence="5 6">
    <name type="scientific">Pyrodictium occultum</name>
    <dbReference type="NCBI Taxonomy" id="2309"/>
    <lineage>
        <taxon>Archaea</taxon>
        <taxon>Thermoproteota</taxon>
        <taxon>Thermoprotei</taxon>
        <taxon>Desulfurococcales</taxon>
        <taxon>Pyrodictiaceae</taxon>
        <taxon>Pyrodictium</taxon>
    </lineage>
</organism>
<keyword evidence="6" id="KW-1185">Reference proteome</keyword>
<keyword evidence="1" id="KW-0813">Transport</keyword>
<dbReference type="InterPro" id="IPR017871">
    <property type="entry name" value="ABC_transporter-like_CS"/>
</dbReference>
<sequence length="241" mass="26815">MPARPILELVNVTKAYRVGETVTWGLRGLSLRIYPGEFISVMGPSGSGKTTLLNIAGLLDRPTSGKVYIDGLDVSRLRDRELARLRNKYIGFVFQQFNLINRLTVLENIELPLIPRGVPRHERRKKAEEALVSVGGDPSWLPKKPLQLSGGQQQRVAIARAIVGEPLILLADEPTGALDRRTAKRVVNTFISLNKRGQTIVVVTHDPEVANCTHKIYMIRDGNIVEVVEPDISRCIINTVR</sequence>
<dbReference type="Proteomes" id="UP000053352">
    <property type="component" value="Unassembled WGS sequence"/>
</dbReference>
<dbReference type="PANTHER" id="PTHR24220">
    <property type="entry name" value="IMPORT ATP-BINDING PROTEIN"/>
    <property type="match status" value="1"/>
</dbReference>
<dbReference type="SMART" id="SM00382">
    <property type="entry name" value="AAA"/>
    <property type="match status" value="1"/>
</dbReference>
<dbReference type="InterPro" id="IPR027417">
    <property type="entry name" value="P-loop_NTPase"/>
</dbReference>
<reference evidence="5 6" key="1">
    <citation type="submission" date="2015-11" db="EMBL/GenBank/DDBJ databases">
        <title>Genome sequence of Pyrodictium occultum PL-19, a marine hyperthermophilic archaeon isolated from Volcano, Italy.</title>
        <authorList>
            <person name="Utturkar S."/>
            <person name="Huber H."/>
            <person name="Leptihn S."/>
            <person name="Brown S."/>
            <person name="Stetter K.O."/>
            <person name="Podar M."/>
        </authorList>
    </citation>
    <scope>NUCLEOTIDE SEQUENCE [LARGE SCALE GENOMIC DNA]</scope>
    <source>
        <strain evidence="5 6">PL-19</strain>
    </source>
</reference>
<dbReference type="GO" id="GO:0016887">
    <property type="term" value="F:ATP hydrolysis activity"/>
    <property type="evidence" value="ECO:0007669"/>
    <property type="project" value="InterPro"/>
</dbReference>
<dbReference type="GO" id="GO:0022857">
    <property type="term" value="F:transmembrane transporter activity"/>
    <property type="evidence" value="ECO:0007669"/>
    <property type="project" value="TreeGrafter"/>
</dbReference>
<dbReference type="InterPro" id="IPR015854">
    <property type="entry name" value="ABC_transpr_LolD-like"/>
</dbReference>
<evidence type="ECO:0000313" key="5">
    <source>
        <dbReference type="EMBL" id="KSW11843.1"/>
    </source>
</evidence>